<name>A0A939FAI1_9ACTN</name>
<evidence type="ECO:0000256" key="5">
    <source>
        <dbReference type="ARBA" id="ARBA00023004"/>
    </source>
</evidence>
<organism evidence="10 11">
    <name type="scientific">Streptomyces beijiangensis</name>
    <dbReference type="NCBI Taxonomy" id="163361"/>
    <lineage>
        <taxon>Bacteria</taxon>
        <taxon>Bacillati</taxon>
        <taxon>Actinomycetota</taxon>
        <taxon>Actinomycetes</taxon>
        <taxon>Kitasatosporales</taxon>
        <taxon>Streptomycetaceae</taxon>
        <taxon>Streptomyces</taxon>
    </lineage>
</organism>
<evidence type="ECO:0000313" key="11">
    <source>
        <dbReference type="Proteomes" id="UP000664167"/>
    </source>
</evidence>
<dbReference type="InterPro" id="IPR011008">
    <property type="entry name" value="Dimeric_a/b-barrel"/>
</dbReference>
<keyword evidence="4" id="KW-0560">Oxidoreductase</keyword>
<evidence type="ECO:0000256" key="3">
    <source>
        <dbReference type="ARBA" id="ARBA00022723"/>
    </source>
</evidence>
<dbReference type="InterPro" id="IPR048327">
    <property type="entry name" value="Dyp_perox_N"/>
</dbReference>
<dbReference type="PANTHER" id="PTHR30521:SF0">
    <property type="entry name" value="DYP-TYPE PEROXIDASE FAMILY PROTEIN"/>
    <property type="match status" value="1"/>
</dbReference>
<feature type="domain" description="Dyp-type peroxidase N-terminal" evidence="8">
    <location>
        <begin position="5"/>
        <end position="126"/>
    </location>
</feature>
<protein>
    <submittedName>
        <fullName evidence="10">Dyp-type peroxidase</fullName>
    </submittedName>
</protein>
<dbReference type="SUPFAM" id="SSF54909">
    <property type="entry name" value="Dimeric alpha+beta barrel"/>
    <property type="match status" value="1"/>
</dbReference>
<comment type="cofactor">
    <cofactor evidence="1">
        <name>heme b</name>
        <dbReference type="ChEBI" id="CHEBI:60344"/>
    </cofactor>
</comment>
<feature type="domain" description="Dyp-type peroxidase C-terminal" evidence="9">
    <location>
        <begin position="130"/>
        <end position="294"/>
    </location>
</feature>
<keyword evidence="11" id="KW-1185">Reference proteome</keyword>
<evidence type="ECO:0000256" key="6">
    <source>
        <dbReference type="ARBA" id="ARBA00025737"/>
    </source>
</evidence>
<dbReference type="PANTHER" id="PTHR30521">
    <property type="entry name" value="DEFERROCHELATASE/PEROXIDASE"/>
    <property type="match status" value="1"/>
</dbReference>
<reference evidence="10" key="1">
    <citation type="submission" date="2021-03" db="EMBL/GenBank/DDBJ databases">
        <title>Streptomyces poriferae sp. nov., a novel marine sponge-derived Actinobacteria species with anti-MRSA activity.</title>
        <authorList>
            <person name="Sandoval-Powers M."/>
            <person name="Kralova S."/>
            <person name="Nguyen G.-S."/>
            <person name="Fawwal D."/>
            <person name="Degnes K."/>
            <person name="Klinkenberg G."/>
            <person name="Sletta H."/>
            <person name="Wentzel A."/>
            <person name="Liles M.R."/>
        </authorList>
    </citation>
    <scope>NUCLEOTIDE SEQUENCE</scope>
    <source>
        <strain evidence="10">DSM 41794</strain>
    </source>
</reference>
<proteinExistence type="inferred from homology"/>
<dbReference type="EMBL" id="JAFLRJ010000283">
    <property type="protein sequence ID" value="MBO0515425.1"/>
    <property type="molecule type" value="Genomic_DNA"/>
</dbReference>
<comment type="caution">
    <text evidence="10">The sequence shown here is derived from an EMBL/GenBank/DDBJ whole genome shotgun (WGS) entry which is preliminary data.</text>
</comment>
<keyword evidence="5" id="KW-0408">Iron</keyword>
<dbReference type="AlphaFoldDB" id="A0A939FAI1"/>
<dbReference type="NCBIfam" id="TIGR01413">
    <property type="entry name" value="Dyp_perox_fam"/>
    <property type="match status" value="1"/>
</dbReference>
<evidence type="ECO:0000259" key="9">
    <source>
        <dbReference type="Pfam" id="PF20628"/>
    </source>
</evidence>
<evidence type="ECO:0000256" key="1">
    <source>
        <dbReference type="ARBA" id="ARBA00001970"/>
    </source>
</evidence>
<comment type="similarity">
    <text evidence="6">Belongs to the DyP-type peroxidase family.</text>
</comment>
<dbReference type="GO" id="GO:0020037">
    <property type="term" value="F:heme binding"/>
    <property type="evidence" value="ECO:0007669"/>
    <property type="project" value="InterPro"/>
</dbReference>
<dbReference type="Proteomes" id="UP000664167">
    <property type="component" value="Unassembled WGS sequence"/>
</dbReference>
<feature type="region of interest" description="Disordered" evidence="7">
    <location>
        <begin position="299"/>
        <end position="326"/>
    </location>
</feature>
<keyword evidence="3" id="KW-0479">Metal-binding</keyword>
<evidence type="ECO:0000313" key="10">
    <source>
        <dbReference type="EMBL" id="MBO0515425.1"/>
    </source>
</evidence>
<evidence type="ECO:0000256" key="7">
    <source>
        <dbReference type="SAM" id="MobiDB-lite"/>
    </source>
</evidence>
<dbReference type="GO" id="GO:0004601">
    <property type="term" value="F:peroxidase activity"/>
    <property type="evidence" value="ECO:0007669"/>
    <property type="project" value="UniProtKB-KW"/>
</dbReference>
<evidence type="ECO:0000256" key="2">
    <source>
        <dbReference type="ARBA" id="ARBA00022559"/>
    </source>
</evidence>
<evidence type="ECO:0000259" key="8">
    <source>
        <dbReference type="Pfam" id="PF04261"/>
    </source>
</evidence>
<dbReference type="InterPro" id="IPR048328">
    <property type="entry name" value="Dyp_perox_C"/>
</dbReference>
<keyword evidence="2 10" id="KW-0575">Peroxidase</keyword>
<sequence length="342" mass="36968">MLAGTSRAAVFLVFTVDHGGEEAARELLADLSGLVRAVGFRVPDDRLSCVAGIGSLAWDRLFDGPRPAELHPLEPLQGARHRAPSTPGDLLFHIRARHTDLCFELAALITRRLEGRARIVDETQGFSYFDQRDVLGFVDGTENPEGARAGRAVFVGEEDAAFAGGSYVIVQKYLHNLDQWDTLPAEEQERVVGRTKSDDIELAEDAQPADSHVALNKVEDAEGEEQPIVRANMPFGSLTRGEYGTYFIGYCRTPAVTEQMLRNMFLGTPDATHDRILDFSTATTGSLFYVPSTDFLDDPPAPSGAPAVFEAPAAGPRPEDTSLGIGSLKVPAAMTATSPKVL</sequence>
<dbReference type="Pfam" id="PF20628">
    <property type="entry name" value="Dyp_perox_C"/>
    <property type="match status" value="1"/>
</dbReference>
<dbReference type="PROSITE" id="PS51404">
    <property type="entry name" value="DYP_PEROXIDASE"/>
    <property type="match status" value="1"/>
</dbReference>
<dbReference type="InterPro" id="IPR006314">
    <property type="entry name" value="Dyp_peroxidase"/>
</dbReference>
<accession>A0A939FAI1</accession>
<dbReference type="GO" id="GO:0046872">
    <property type="term" value="F:metal ion binding"/>
    <property type="evidence" value="ECO:0007669"/>
    <property type="project" value="UniProtKB-KW"/>
</dbReference>
<gene>
    <name evidence="10" type="ORF">J0695_27055</name>
</gene>
<dbReference type="Pfam" id="PF04261">
    <property type="entry name" value="Dyp_perox_N"/>
    <property type="match status" value="1"/>
</dbReference>
<evidence type="ECO:0000256" key="4">
    <source>
        <dbReference type="ARBA" id="ARBA00023002"/>
    </source>
</evidence>
<dbReference type="GO" id="GO:0005829">
    <property type="term" value="C:cytosol"/>
    <property type="evidence" value="ECO:0007669"/>
    <property type="project" value="TreeGrafter"/>
</dbReference>